<keyword evidence="2" id="KW-0812">Transmembrane</keyword>
<evidence type="ECO:0000313" key="5">
    <source>
        <dbReference type="Proteomes" id="UP001596977"/>
    </source>
</evidence>
<keyword evidence="2" id="KW-0472">Membrane</keyword>
<protein>
    <submittedName>
        <fullName evidence="4">SLATT domain-containing protein</fullName>
    </submittedName>
</protein>
<sequence length="250" mass="28242">MGSNDTTGETESSLVSKIWQIQERMRITSSCRFSASKRIRFDWNLAQLTVVVLSLWSIAISYLLLPGSLDISGDIRIKFQSIGILLPVFIVAFSLIERGENYVRSYQLDNSARQLREIGDDLTAAVIEANSREDHLLDALKTYSSRYNHSLERCPVSHDDIDYWLVLFTDIVSGHRYAKWYRAYALVAVLILITRKQMKRTFYISLWLAPALYITLIPAPSPTRAFPQTSPAQRASPCNLTESASCTPAG</sequence>
<feature type="transmembrane region" description="Helical" evidence="2">
    <location>
        <begin position="77"/>
        <end position="96"/>
    </location>
</feature>
<dbReference type="RefSeq" id="WP_264944703.1">
    <property type="nucleotide sequence ID" value="NZ_JAPDRA010000005.1"/>
</dbReference>
<accession>A0ABW3H685</accession>
<name>A0ABW3H685_9SPHN</name>
<feature type="compositionally biased region" description="Polar residues" evidence="1">
    <location>
        <begin position="226"/>
        <end position="250"/>
    </location>
</feature>
<feature type="transmembrane region" description="Helical" evidence="2">
    <location>
        <begin position="45"/>
        <end position="65"/>
    </location>
</feature>
<dbReference type="EMBL" id="JBHTJG010000005">
    <property type="protein sequence ID" value="MFD0946985.1"/>
    <property type="molecule type" value="Genomic_DNA"/>
</dbReference>
<feature type="transmembrane region" description="Helical" evidence="2">
    <location>
        <begin position="201"/>
        <end position="219"/>
    </location>
</feature>
<proteinExistence type="predicted"/>
<organism evidence="4 5">
    <name type="scientific">Sphingomonas canadensis</name>
    <dbReference type="NCBI Taxonomy" id="1219257"/>
    <lineage>
        <taxon>Bacteria</taxon>
        <taxon>Pseudomonadati</taxon>
        <taxon>Pseudomonadota</taxon>
        <taxon>Alphaproteobacteria</taxon>
        <taxon>Sphingomonadales</taxon>
        <taxon>Sphingomonadaceae</taxon>
        <taxon>Sphingomonas</taxon>
    </lineage>
</organism>
<dbReference type="Pfam" id="PF18160">
    <property type="entry name" value="SLATT_5"/>
    <property type="match status" value="1"/>
</dbReference>
<dbReference type="Proteomes" id="UP001596977">
    <property type="component" value="Unassembled WGS sequence"/>
</dbReference>
<evidence type="ECO:0000313" key="4">
    <source>
        <dbReference type="EMBL" id="MFD0946985.1"/>
    </source>
</evidence>
<keyword evidence="2" id="KW-1133">Transmembrane helix</keyword>
<keyword evidence="5" id="KW-1185">Reference proteome</keyword>
<evidence type="ECO:0000256" key="1">
    <source>
        <dbReference type="SAM" id="MobiDB-lite"/>
    </source>
</evidence>
<evidence type="ECO:0000256" key="2">
    <source>
        <dbReference type="SAM" id="Phobius"/>
    </source>
</evidence>
<feature type="domain" description="SMODS and SLOG-associating 2TM effector" evidence="3">
    <location>
        <begin position="18"/>
        <end position="193"/>
    </location>
</feature>
<dbReference type="NCBIfam" id="NF033631">
    <property type="entry name" value="SLATT_5"/>
    <property type="match status" value="1"/>
</dbReference>
<evidence type="ECO:0000259" key="3">
    <source>
        <dbReference type="Pfam" id="PF18160"/>
    </source>
</evidence>
<feature type="region of interest" description="Disordered" evidence="1">
    <location>
        <begin position="225"/>
        <end position="250"/>
    </location>
</feature>
<gene>
    <name evidence="4" type="ORF">ACFQ1E_11600</name>
</gene>
<reference evidence="5" key="1">
    <citation type="journal article" date="2019" name="Int. J. Syst. Evol. Microbiol.">
        <title>The Global Catalogue of Microorganisms (GCM) 10K type strain sequencing project: providing services to taxonomists for standard genome sequencing and annotation.</title>
        <authorList>
            <consortium name="The Broad Institute Genomics Platform"/>
            <consortium name="The Broad Institute Genome Sequencing Center for Infectious Disease"/>
            <person name="Wu L."/>
            <person name="Ma J."/>
        </authorList>
    </citation>
    <scope>NUCLEOTIDE SEQUENCE [LARGE SCALE GENOMIC DNA]</scope>
    <source>
        <strain evidence="5">CCUG 62982</strain>
    </source>
</reference>
<comment type="caution">
    <text evidence="4">The sequence shown here is derived from an EMBL/GenBank/DDBJ whole genome shotgun (WGS) entry which is preliminary data.</text>
</comment>
<dbReference type="InterPro" id="IPR041115">
    <property type="entry name" value="SLATT_5"/>
</dbReference>